<feature type="modified residue" description="4-aspartylphosphate" evidence="6">
    <location>
        <position position="821"/>
    </location>
</feature>
<dbReference type="EMBL" id="JAIVFP010000001">
    <property type="protein sequence ID" value="MCI4683397.1"/>
    <property type="molecule type" value="Genomic_DNA"/>
</dbReference>
<feature type="transmembrane region" description="Helical" evidence="7">
    <location>
        <begin position="97"/>
        <end position="118"/>
    </location>
</feature>
<dbReference type="SMART" id="SM00387">
    <property type="entry name" value="HATPase_c"/>
    <property type="match status" value="1"/>
</dbReference>
<dbReference type="SMART" id="SM00388">
    <property type="entry name" value="HisKA"/>
    <property type="match status" value="1"/>
</dbReference>
<evidence type="ECO:0000256" key="2">
    <source>
        <dbReference type="ARBA" id="ARBA00012438"/>
    </source>
</evidence>
<dbReference type="RefSeq" id="WP_243067352.1">
    <property type="nucleotide sequence ID" value="NZ_JAIVFK010000038.1"/>
</dbReference>
<reference evidence="12" key="1">
    <citation type="journal article" date="2022" name="ISME J.">
        <title>Identification of active gaseous-alkane degraders at natural gas seeps.</title>
        <authorList>
            <person name="Farhan Ul Haque M."/>
            <person name="Hernandez M."/>
            <person name="Crombie A.T."/>
            <person name="Murrell J.C."/>
        </authorList>
    </citation>
    <scope>NUCLEOTIDE SEQUENCE</scope>
    <source>
        <strain evidence="12">PC2</strain>
    </source>
</reference>
<evidence type="ECO:0000256" key="1">
    <source>
        <dbReference type="ARBA" id="ARBA00000085"/>
    </source>
</evidence>
<dbReference type="Gene3D" id="1.10.287.130">
    <property type="match status" value="1"/>
</dbReference>
<evidence type="ECO:0000256" key="5">
    <source>
        <dbReference type="ARBA" id="ARBA00022777"/>
    </source>
</evidence>
<protein>
    <recommendedName>
        <fullName evidence="2">histidine kinase</fullName>
        <ecNumber evidence="2">2.7.13.3</ecNumber>
    </recommendedName>
</protein>
<dbReference type="PROSITE" id="PS50113">
    <property type="entry name" value="PAC"/>
    <property type="match status" value="3"/>
</dbReference>
<dbReference type="SMART" id="SM00448">
    <property type="entry name" value="REC"/>
    <property type="match status" value="1"/>
</dbReference>
<organism evidence="12 13">
    <name type="scientific">Candidatus Rhodoblastus alkanivorans</name>
    <dbReference type="NCBI Taxonomy" id="2954117"/>
    <lineage>
        <taxon>Bacteria</taxon>
        <taxon>Pseudomonadati</taxon>
        <taxon>Pseudomonadota</taxon>
        <taxon>Alphaproteobacteria</taxon>
        <taxon>Hyphomicrobiales</taxon>
        <taxon>Rhodoblastaceae</taxon>
        <taxon>Rhodoblastus</taxon>
    </lineage>
</organism>
<dbReference type="InterPro" id="IPR013656">
    <property type="entry name" value="PAS_4"/>
</dbReference>
<feature type="transmembrane region" description="Helical" evidence="7">
    <location>
        <begin position="54"/>
        <end position="76"/>
    </location>
</feature>
<dbReference type="PANTHER" id="PTHR43047:SF9">
    <property type="entry name" value="HISTIDINE KINASE"/>
    <property type="match status" value="1"/>
</dbReference>
<dbReference type="SUPFAM" id="SSF52172">
    <property type="entry name" value="CheY-like"/>
    <property type="match status" value="1"/>
</dbReference>
<evidence type="ECO:0000259" key="8">
    <source>
        <dbReference type="PROSITE" id="PS50109"/>
    </source>
</evidence>
<keyword evidence="7" id="KW-1133">Transmembrane helix</keyword>
<dbReference type="InterPro" id="IPR005467">
    <property type="entry name" value="His_kinase_dom"/>
</dbReference>
<dbReference type="InterPro" id="IPR001789">
    <property type="entry name" value="Sig_transdc_resp-reg_receiver"/>
</dbReference>
<dbReference type="EC" id="2.7.13.3" evidence="2"/>
<sequence>MSATRSLLARIVALRRRSPLAFPSGVGLLGAAAGLAAQAGLIAAQAATSPFLALYPATIGAALAGGFRAGLVTLVLGAAGAEAMANALDAPFDGPALFVFVLSSLVVAFAAEALHRFFGELHAAQARLELQARISALDEHAIVEVTDRRGAITYANDKFCAISHYSREELLGHDHRIVNSGVHSKDFFRQMWSVIARGDVWRGEICNAARDGSHFWVDTTIVPFLDEKRRPMQYVAISTDITERKRAEIALLESDAALRQSQRRLRHAADAGRLTYAEFELTDGRIHVADNFAHVVGYCPTTPPEGGPIEDGVSRLLEHVPSEDRHRLNLAIQQCLGGAANGRIEYRVIGDDGQERWIESVWNAENGENDRPERVFVTDLDITRLRAAENAVRESEKNFRSLANAIPQLAWIASPEGEITWFNERWYDYTGAPLDQPADMGWKTYIDPESLPAIFERWADCVATGQPLDMTIPLRGADGVFRPFLTRVMPHRDAEGRVLQWFGTGTEITEQKEMEEALRAATNEAERANKAKSKFLASASHDLRQPVQSLVLLLALIERQVATIPKAVETARMMKQALGGLNGLLTAILDISRLDAGVVEPAIDSVDLTALLDRLSSEYETKAADKGLELRVVKRSLYALADPSLLERALRNLIENAIRYTPSGGVLIGLRRRGTKVRIDVVDTGVGVPEEKQKEIFEEFIQLNNPGRDLGKGLGLGLAIVARLANLLEAQIEVSSRVGRGSRFSLALPAAEAAQATEAQSAHLADPRGRILIIEDNLILRRGLESIARKWGCKTLSAASGEEALDLALARRWRFDAVVSDYRLGAGLSGVDAAKEIARRSGRDYPTLILTGDTATEHIAEIAASGFELLHKPVSAEQLRRKLSRLLARAAAH</sequence>
<evidence type="ECO:0000256" key="7">
    <source>
        <dbReference type="SAM" id="Phobius"/>
    </source>
</evidence>
<dbReference type="Pfam" id="PF00072">
    <property type="entry name" value="Response_reg"/>
    <property type="match status" value="1"/>
</dbReference>
<feature type="domain" description="Histidine kinase" evidence="8">
    <location>
        <begin position="538"/>
        <end position="752"/>
    </location>
</feature>
<dbReference type="PRINTS" id="PR00344">
    <property type="entry name" value="BCTRLSENSOR"/>
</dbReference>
<dbReference type="PROSITE" id="PS50112">
    <property type="entry name" value="PAS"/>
    <property type="match status" value="1"/>
</dbReference>
<keyword evidence="7" id="KW-0472">Membrane</keyword>
<dbReference type="SUPFAM" id="SSF55874">
    <property type="entry name" value="ATPase domain of HSP90 chaperone/DNA topoisomerase II/histidine kinase"/>
    <property type="match status" value="1"/>
</dbReference>
<feature type="domain" description="PAC" evidence="11">
    <location>
        <begin position="342"/>
        <end position="394"/>
    </location>
</feature>
<dbReference type="InterPro" id="IPR011006">
    <property type="entry name" value="CheY-like_superfamily"/>
</dbReference>
<gene>
    <name evidence="12" type="ORF">K2U94_11570</name>
</gene>
<dbReference type="Pfam" id="PF02518">
    <property type="entry name" value="HATPase_c"/>
    <property type="match status" value="1"/>
</dbReference>
<dbReference type="InterPro" id="IPR013655">
    <property type="entry name" value="PAS_fold_3"/>
</dbReference>
<feature type="domain" description="PAC" evidence="11">
    <location>
        <begin position="468"/>
        <end position="520"/>
    </location>
</feature>
<dbReference type="InterPro" id="IPR036890">
    <property type="entry name" value="HATPase_C_sf"/>
</dbReference>
<feature type="domain" description="PAC" evidence="11">
    <location>
        <begin position="201"/>
        <end position="253"/>
    </location>
</feature>
<evidence type="ECO:0000313" key="13">
    <source>
        <dbReference type="Proteomes" id="UP001139104"/>
    </source>
</evidence>
<comment type="caution">
    <text evidence="12">The sequence shown here is derived from an EMBL/GenBank/DDBJ whole genome shotgun (WGS) entry which is preliminary data.</text>
</comment>
<dbReference type="InterPro" id="IPR003661">
    <property type="entry name" value="HisK_dim/P_dom"/>
</dbReference>
<dbReference type="InterPro" id="IPR035965">
    <property type="entry name" value="PAS-like_dom_sf"/>
</dbReference>
<dbReference type="Pfam" id="PF08448">
    <property type="entry name" value="PAS_4"/>
    <property type="match status" value="1"/>
</dbReference>
<evidence type="ECO:0000259" key="11">
    <source>
        <dbReference type="PROSITE" id="PS50113"/>
    </source>
</evidence>
<dbReference type="Gene3D" id="3.30.565.10">
    <property type="entry name" value="Histidine kinase-like ATPase, C-terminal domain"/>
    <property type="match status" value="1"/>
</dbReference>
<dbReference type="Pfam" id="PF13426">
    <property type="entry name" value="PAS_9"/>
    <property type="match status" value="1"/>
</dbReference>
<dbReference type="PANTHER" id="PTHR43047">
    <property type="entry name" value="TWO-COMPONENT HISTIDINE PROTEIN KINASE"/>
    <property type="match status" value="1"/>
</dbReference>
<dbReference type="InterPro" id="IPR001610">
    <property type="entry name" value="PAC"/>
</dbReference>
<keyword evidence="13" id="KW-1185">Reference proteome</keyword>
<dbReference type="Pfam" id="PF00512">
    <property type="entry name" value="HisKA"/>
    <property type="match status" value="1"/>
</dbReference>
<dbReference type="CDD" id="cd17546">
    <property type="entry name" value="REC_hyHK_CKI1_RcsC-like"/>
    <property type="match status" value="1"/>
</dbReference>
<dbReference type="InterPro" id="IPR000700">
    <property type="entry name" value="PAS-assoc_C"/>
</dbReference>
<dbReference type="CDD" id="cd00075">
    <property type="entry name" value="HATPase"/>
    <property type="match status" value="1"/>
</dbReference>
<dbReference type="CDD" id="cd00130">
    <property type="entry name" value="PAS"/>
    <property type="match status" value="3"/>
</dbReference>
<dbReference type="Pfam" id="PF08447">
    <property type="entry name" value="PAS_3"/>
    <property type="match status" value="1"/>
</dbReference>
<feature type="domain" description="PAS" evidence="10">
    <location>
        <begin position="145"/>
        <end position="186"/>
    </location>
</feature>
<evidence type="ECO:0000256" key="3">
    <source>
        <dbReference type="ARBA" id="ARBA00022553"/>
    </source>
</evidence>
<dbReference type="InterPro" id="IPR036097">
    <property type="entry name" value="HisK_dim/P_sf"/>
</dbReference>
<dbReference type="SMART" id="SM00086">
    <property type="entry name" value="PAC"/>
    <property type="match status" value="3"/>
</dbReference>
<keyword evidence="4" id="KW-0808">Transferase</keyword>
<keyword evidence="7" id="KW-0812">Transmembrane</keyword>
<dbReference type="InterPro" id="IPR004358">
    <property type="entry name" value="Sig_transdc_His_kin-like_C"/>
</dbReference>
<dbReference type="PROSITE" id="PS50109">
    <property type="entry name" value="HIS_KIN"/>
    <property type="match status" value="1"/>
</dbReference>
<dbReference type="SUPFAM" id="SSF55785">
    <property type="entry name" value="PYP-like sensor domain (PAS domain)"/>
    <property type="match status" value="3"/>
</dbReference>
<dbReference type="CDD" id="cd00082">
    <property type="entry name" value="HisKA"/>
    <property type="match status" value="1"/>
</dbReference>
<dbReference type="NCBIfam" id="TIGR00229">
    <property type="entry name" value="sensory_box"/>
    <property type="match status" value="2"/>
</dbReference>
<evidence type="ECO:0000313" key="12">
    <source>
        <dbReference type="EMBL" id="MCI4683397.1"/>
    </source>
</evidence>
<evidence type="ECO:0000259" key="10">
    <source>
        <dbReference type="PROSITE" id="PS50112"/>
    </source>
</evidence>
<feature type="domain" description="Response regulatory" evidence="9">
    <location>
        <begin position="770"/>
        <end position="887"/>
    </location>
</feature>
<keyword evidence="3 6" id="KW-0597">Phosphoprotein</keyword>
<dbReference type="SMART" id="SM00091">
    <property type="entry name" value="PAS"/>
    <property type="match status" value="2"/>
</dbReference>
<proteinExistence type="predicted"/>
<evidence type="ECO:0000256" key="6">
    <source>
        <dbReference type="PROSITE-ProRule" id="PRU00169"/>
    </source>
</evidence>
<comment type="catalytic activity">
    <reaction evidence="1">
        <text>ATP + protein L-histidine = ADP + protein N-phospho-L-histidine.</text>
        <dbReference type="EC" id="2.7.13.3"/>
    </reaction>
</comment>
<name>A0ABS9Z726_9HYPH</name>
<keyword evidence="5" id="KW-0418">Kinase</keyword>
<dbReference type="InterPro" id="IPR003594">
    <property type="entry name" value="HATPase_dom"/>
</dbReference>
<evidence type="ECO:0000259" key="9">
    <source>
        <dbReference type="PROSITE" id="PS50110"/>
    </source>
</evidence>
<dbReference type="Proteomes" id="UP001139104">
    <property type="component" value="Unassembled WGS sequence"/>
</dbReference>
<evidence type="ECO:0000256" key="4">
    <source>
        <dbReference type="ARBA" id="ARBA00022679"/>
    </source>
</evidence>
<dbReference type="Gene3D" id="3.40.50.2300">
    <property type="match status" value="1"/>
</dbReference>
<dbReference type="PROSITE" id="PS50110">
    <property type="entry name" value="RESPONSE_REGULATORY"/>
    <property type="match status" value="1"/>
</dbReference>
<accession>A0ABS9Z726</accession>
<dbReference type="InterPro" id="IPR000014">
    <property type="entry name" value="PAS"/>
</dbReference>
<dbReference type="SUPFAM" id="SSF47384">
    <property type="entry name" value="Homodimeric domain of signal transducing histidine kinase"/>
    <property type="match status" value="1"/>
</dbReference>
<dbReference type="Gene3D" id="3.30.450.20">
    <property type="entry name" value="PAS domain"/>
    <property type="match status" value="3"/>
</dbReference>